<dbReference type="Proteomes" id="UP000005926">
    <property type="component" value="Unassembled WGS sequence"/>
</dbReference>
<dbReference type="RefSeq" id="WP_005606717.1">
    <property type="nucleotide sequence ID" value="NZ_CP102283.1"/>
</dbReference>
<dbReference type="InterPro" id="IPR012156">
    <property type="entry name" value="Cold_shock_CspA"/>
</dbReference>
<gene>
    <name evidence="2" type="ORF">HMPREF0444_0778</name>
</gene>
<dbReference type="HOGENOM" id="CLU_091970_3_2_9"/>
<feature type="transmembrane region" description="Helical" evidence="1">
    <location>
        <begin position="46"/>
        <end position="67"/>
    </location>
</feature>
<keyword evidence="1" id="KW-0472">Membrane</keyword>
<proteinExistence type="predicted"/>
<protein>
    <recommendedName>
        <fullName evidence="4">DUF1294 domain-containing protein</fullName>
    </recommendedName>
</protein>
<feature type="transmembrane region" description="Helical" evidence="1">
    <location>
        <begin position="73"/>
        <end position="94"/>
    </location>
</feature>
<keyword evidence="1" id="KW-1133">Transmembrane helix</keyword>
<dbReference type="GO" id="GO:0003676">
    <property type="term" value="F:nucleic acid binding"/>
    <property type="evidence" value="ECO:0007669"/>
    <property type="project" value="InterPro"/>
</dbReference>
<dbReference type="EMBL" id="ACKZ01000016">
    <property type="protein sequence ID" value="EEW37419.1"/>
    <property type="molecule type" value="Genomic_DNA"/>
</dbReference>
<dbReference type="AlphaFoldDB" id="C8NFT3"/>
<dbReference type="STRING" id="638301.HMPREF0444_0778"/>
<keyword evidence="1" id="KW-0812">Transmembrane</keyword>
<dbReference type="GeneID" id="78412883"/>
<evidence type="ECO:0000256" key="1">
    <source>
        <dbReference type="SAM" id="Phobius"/>
    </source>
</evidence>
<sequence>MEFPKESLQTVLSIYFVGMNSLLFILMGIDKSCAILKKWRIPERTLLLLGILGGGFGGLLGLFIFNHKKRKNYFLITFLVNIVFWLVIGVVWMYRK</sequence>
<evidence type="ECO:0008006" key="4">
    <source>
        <dbReference type="Google" id="ProtNLM"/>
    </source>
</evidence>
<accession>C8NFT3</accession>
<dbReference type="PIRSF" id="PIRSF002599">
    <property type="entry name" value="Cold_shock_A"/>
    <property type="match status" value="1"/>
</dbReference>
<evidence type="ECO:0000313" key="3">
    <source>
        <dbReference type="Proteomes" id="UP000005926"/>
    </source>
</evidence>
<name>C8NFT3_9LACT</name>
<feature type="transmembrane region" description="Helical" evidence="1">
    <location>
        <begin position="12"/>
        <end position="34"/>
    </location>
</feature>
<dbReference type="Pfam" id="PF06961">
    <property type="entry name" value="DUF1294"/>
    <property type="match status" value="1"/>
</dbReference>
<evidence type="ECO:0000313" key="2">
    <source>
        <dbReference type="EMBL" id="EEW37419.1"/>
    </source>
</evidence>
<organism evidence="2 3">
    <name type="scientific">Granulicatella adiacens ATCC 49175</name>
    <dbReference type="NCBI Taxonomy" id="638301"/>
    <lineage>
        <taxon>Bacteria</taxon>
        <taxon>Bacillati</taxon>
        <taxon>Bacillota</taxon>
        <taxon>Bacilli</taxon>
        <taxon>Lactobacillales</taxon>
        <taxon>Carnobacteriaceae</taxon>
        <taxon>Granulicatella</taxon>
    </lineage>
</organism>
<comment type="caution">
    <text evidence="2">The sequence shown here is derived from an EMBL/GenBank/DDBJ whole genome shotgun (WGS) entry which is preliminary data.</text>
</comment>
<dbReference type="eggNOG" id="COG3326">
    <property type="taxonomic scope" value="Bacteria"/>
</dbReference>
<dbReference type="InterPro" id="IPR010718">
    <property type="entry name" value="DUF1294"/>
</dbReference>
<reference evidence="2 3" key="1">
    <citation type="submission" date="2009-08" db="EMBL/GenBank/DDBJ databases">
        <authorList>
            <person name="Muzny D."/>
            <person name="Qin X."/>
            <person name="Deng J."/>
            <person name="Jiang H."/>
            <person name="Liu Y."/>
            <person name="Qu J."/>
            <person name="Song X.-Z."/>
            <person name="Zhang L."/>
            <person name="Thornton R."/>
            <person name="Coyle M."/>
            <person name="Francisco L."/>
            <person name="Jackson L."/>
            <person name="Javaid M."/>
            <person name="Korchina V."/>
            <person name="Kovar C."/>
            <person name="Mata R."/>
            <person name="Mathew T."/>
            <person name="Ngo R."/>
            <person name="Nguyen L."/>
            <person name="Nguyen N."/>
            <person name="Okwuonu G."/>
            <person name="Ongeri F."/>
            <person name="Pham C."/>
            <person name="Simmons D."/>
            <person name="Wilczek-Boney K."/>
            <person name="Hale W."/>
            <person name="Jakkamsetti A."/>
            <person name="Pham P."/>
            <person name="Ruth R."/>
            <person name="San Lucas F."/>
            <person name="Warren J."/>
            <person name="Zhang J."/>
            <person name="Zhao Z."/>
            <person name="Zhou C."/>
            <person name="Zhu D."/>
            <person name="Lee S."/>
            <person name="Bess C."/>
            <person name="Blankenburg K."/>
            <person name="Forbes L."/>
            <person name="Fu Q."/>
            <person name="Gubbala S."/>
            <person name="Hirani K."/>
            <person name="Jayaseelan J.C."/>
            <person name="Lara F."/>
            <person name="Munidasa M."/>
            <person name="Palculict T."/>
            <person name="Patil S."/>
            <person name="Pu L.-L."/>
            <person name="Saada N."/>
            <person name="Tang L."/>
            <person name="Weissenberger G."/>
            <person name="Zhu Y."/>
            <person name="Hemphill L."/>
            <person name="Shang Y."/>
            <person name="Youmans B."/>
            <person name="Ayvaz T."/>
            <person name="Ross M."/>
            <person name="Santibanez J."/>
            <person name="Aqrawi P."/>
            <person name="Gross S."/>
            <person name="Joshi V."/>
            <person name="Fowler G."/>
            <person name="Nazareth L."/>
            <person name="Reid J."/>
            <person name="Worley K."/>
            <person name="Petrosino J."/>
            <person name="Highlander S."/>
            <person name="Gibbs R."/>
        </authorList>
    </citation>
    <scope>NUCLEOTIDE SEQUENCE [LARGE SCALE GENOMIC DNA]</scope>
    <source>
        <strain evidence="2 3">ATCC 49175</strain>
    </source>
</reference>
<keyword evidence="3" id="KW-1185">Reference proteome</keyword>